<dbReference type="RefSeq" id="WP_249505136.1">
    <property type="nucleotide sequence ID" value="NZ_CP097253.1"/>
</dbReference>
<dbReference type="InterPro" id="IPR036388">
    <property type="entry name" value="WH-like_DNA-bd_sf"/>
</dbReference>
<dbReference type="InterPro" id="IPR050389">
    <property type="entry name" value="LysR-type_TF"/>
</dbReference>
<organism evidence="6 7">
    <name type="scientific">Sphingomonas glaciei</name>
    <dbReference type="NCBI Taxonomy" id="2938948"/>
    <lineage>
        <taxon>Bacteria</taxon>
        <taxon>Pseudomonadati</taxon>
        <taxon>Pseudomonadota</taxon>
        <taxon>Alphaproteobacteria</taxon>
        <taxon>Sphingomonadales</taxon>
        <taxon>Sphingomonadaceae</taxon>
        <taxon>Sphingomonas</taxon>
    </lineage>
</organism>
<keyword evidence="2" id="KW-0805">Transcription regulation</keyword>
<dbReference type="InterPro" id="IPR005119">
    <property type="entry name" value="LysR_subst-bd"/>
</dbReference>
<evidence type="ECO:0000259" key="5">
    <source>
        <dbReference type="PROSITE" id="PS50931"/>
    </source>
</evidence>
<dbReference type="PANTHER" id="PTHR30118:SF6">
    <property type="entry name" value="HTH-TYPE TRANSCRIPTIONAL REGULATOR LEUO"/>
    <property type="match status" value="1"/>
</dbReference>
<dbReference type="InterPro" id="IPR036390">
    <property type="entry name" value="WH_DNA-bd_sf"/>
</dbReference>
<evidence type="ECO:0000256" key="1">
    <source>
        <dbReference type="ARBA" id="ARBA00009437"/>
    </source>
</evidence>
<evidence type="ECO:0000313" key="7">
    <source>
        <dbReference type="Proteomes" id="UP000831921"/>
    </source>
</evidence>
<dbReference type="SUPFAM" id="SSF46785">
    <property type="entry name" value="Winged helix' DNA-binding domain"/>
    <property type="match status" value="1"/>
</dbReference>
<dbReference type="PROSITE" id="PS50931">
    <property type="entry name" value="HTH_LYSR"/>
    <property type="match status" value="1"/>
</dbReference>
<keyword evidence="3" id="KW-0238">DNA-binding</keyword>
<keyword evidence="7" id="KW-1185">Reference proteome</keyword>
<keyword evidence="4" id="KW-0804">Transcription</keyword>
<dbReference type="Gene3D" id="1.10.10.10">
    <property type="entry name" value="Winged helix-like DNA-binding domain superfamily/Winged helix DNA-binding domain"/>
    <property type="match status" value="1"/>
</dbReference>
<dbReference type="Pfam" id="PF03466">
    <property type="entry name" value="LysR_substrate"/>
    <property type="match status" value="1"/>
</dbReference>
<feature type="domain" description="HTH lysR-type" evidence="5">
    <location>
        <begin position="6"/>
        <end position="63"/>
    </location>
</feature>
<evidence type="ECO:0000313" key="6">
    <source>
        <dbReference type="EMBL" id="UUR09369.1"/>
    </source>
</evidence>
<dbReference type="PANTHER" id="PTHR30118">
    <property type="entry name" value="HTH-TYPE TRANSCRIPTIONAL REGULATOR LEUO-RELATED"/>
    <property type="match status" value="1"/>
</dbReference>
<dbReference type="Gene3D" id="3.40.190.10">
    <property type="entry name" value="Periplasmic binding protein-like II"/>
    <property type="match status" value="2"/>
</dbReference>
<name>A0ABY5MY38_9SPHN</name>
<dbReference type="EMBL" id="CP097253">
    <property type="protein sequence ID" value="UUR09369.1"/>
    <property type="molecule type" value="Genomic_DNA"/>
</dbReference>
<comment type="similarity">
    <text evidence="1">Belongs to the LysR transcriptional regulatory family.</text>
</comment>
<sequence>MRFKGLDLNLVVALDALLEARSVSRAAERLHLSQPALSAALARLRVYFADDLLVPLGRTMVPTPLAEELQPLARQLMEDATVFIGTSNVFDPTTSRRRFRIGTSDYITTVLLSPALRAMQSCAPHIQIDVYPTGPGIQDKLDRGEVDLVIGPEIYLPTGASAELLFEERHVVIGWNGNPALNQPLTLEAFLDLGQVAVRIGMDRALSFAEDHMRRFADQRRIEVTTTQFTSAPMMLIGTSRVSVLQSRLARTFVEQLPLAMQELPFEMPALKEFVQFNRTRQGDTGIRWLMDLLRRLSSAG</sequence>
<evidence type="ECO:0000256" key="4">
    <source>
        <dbReference type="ARBA" id="ARBA00023163"/>
    </source>
</evidence>
<dbReference type="Pfam" id="PF00126">
    <property type="entry name" value="HTH_1"/>
    <property type="match status" value="1"/>
</dbReference>
<evidence type="ECO:0000256" key="3">
    <source>
        <dbReference type="ARBA" id="ARBA00023125"/>
    </source>
</evidence>
<proteinExistence type="inferred from homology"/>
<dbReference type="InterPro" id="IPR000847">
    <property type="entry name" value="LysR_HTH_N"/>
</dbReference>
<dbReference type="SUPFAM" id="SSF53850">
    <property type="entry name" value="Periplasmic binding protein-like II"/>
    <property type="match status" value="1"/>
</dbReference>
<reference evidence="6 7" key="1">
    <citation type="submission" date="2022-05" db="EMBL/GenBank/DDBJ databases">
        <title>S8-45 Sphingomonas ultraviolaceadurans.</title>
        <authorList>
            <person name="Liu Y."/>
        </authorList>
    </citation>
    <scope>NUCLEOTIDE SEQUENCE [LARGE SCALE GENOMIC DNA]</scope>
    <source>
        <strain evidence="6 7">S8-45</strain>
    </source>
</reference>
<dbReference type="PRINTS" id="PR00039">
    <property type="entry name" value="HTHLYSR"/>
</dbReference>
<dbReference type="Proteomes" id="UP000831921">
    <property type="component" value="Chromosome"/>
</dbReference>
<evidence type="ECO:0000256" key="2">
    <source>
        <dbReference type="ARBA" id="ARBA00023015"/>
    </source>
</evidence>
<gene>
    <name evidence="6" type="ORF">M1K48_07085</name>
</gene>
<accession>A0ABY5MY38</accession>
<protein>
    <submittedName>
        <fullName evidence="6">LysR family transcriptional regulator</fullName>
    </submittedName>
</protein>